<organism evidence="1 2">
    <name type="scientific">Portunus trituberculatus</name>
    <name type="common">Swimming crab</name>
    <name type="synonym">Neptunus trituberculatus</name>
    <dbReference type="NCBI Taxonomy" id="210409"/>
    <lineage>
        <taxon>Eukaryota</taxon>
        <taxon>Metazoa</taxon>
        <taxon>Ecdysozoa</taxon>
        <taxon>Arthropoda</taxon>
        <taxon>Crustacea</taxon>
        <taxon>Multicrustacea</taxon>
        <taxon>Malacostraca</taxon>
        <taxon>Eumalacostraca</taxon>
        <taxon>Eucarida</taxon>
        <taxon>Decapoda</taxon>
        <taxon>Pleocyemata</taxon>
        <taxon>Brachyura</taxon>
        <taxon>Eubrachyura</taxon>
        <taxon>Portunoidea</taxon>
        <taxon>Portunidae</taxon>
        <taxon>Portuninae</taxon>
        <taxon>Portunus</taxon>
    </lineage>
</organism>
<evidence type="ECO:0000313" key="2">
    <source>
        <dbReference type="Proteomes" id="UP000324222"/>
    </source>
</evidence>
<dbReference type="Proteomes" id="UP000324222">
    <property type="component" value="Unassembled WGS sequence"/>
</dbReference>
<accession>A0A5B7EA57</accession>
<reference evidence="1 2" key="1">
    <citation type="submission" date="2019-05" db="EMBL/GenBank/DDBJ databases">
        <title>Another draft genome of Portunus trituberculatus and its Hox gene families provides insights of decapod evolution.</title>
        <authorList>
            <person name="Jeong J.-H."/>
            <person name="Song I."/>
            <person name="Kim S."/>
            <person name="Choi T."/>
            <person name="Kim D."/>
            <person name="Ryu S."/>
            <person name="Kim W."/>
        </authorList>
    </citation>
    <scope>NUCLEOTIDE SEQUENCE [LARGE SCALE GENOMIC DNA]</scope>
    <source>
        <tissue evidence="1">Muscle</tissue>
    </source>
</reference>
<name>A0A5B7EA57_PORTR</name>
<protein>
    <submittedName>
        <fullName evidence="1">Uncharacterized protein</fullName>
    </submittedName>
</protein>
<dbReference type="AlphaFoldDB" id="A0A5B7EA57"/>
<gene>
    <name evidence="1" type="ORF">E2C01_024285</name>
</gene>
<proteinExistence type="predicted"/>
<comment type="caution">
    <text evidence="1">The sequence shown here is derived from an EMBL/GenBank/DDBJ whole genome shotgun (WGS) entry which is preliminary data.</text>
</comment>
<evidence type="ECO:0000313" key="1">
    <source>
        <dbReference type="EMBL" id="MPC31011.1"/>
    </source>
</evidence>
<keyword evidence="2" id="KW-1185">Reference proteome</keyword>
<dbReference type="EMBL" id="VSRR010002350">
    <property type="protein sequence ID" value="MPC31011.1"/>
    <property type="molecule type" value="Genomic_DNA"/>
</dbReference>
<sequence>MVCMTVGWLEFYLKERAEGKVFHKWSNQVHTWQFSLLHKKKLFDGFFISDIYDAEDAVHDCRLAGLFTLRKEQTAKCSTNHRGTVEPCVLGVRGVSKRTGSNPVYSTVRV</sequence>